<dbReference type="InterPro" id="IPR001451">
    <property type="entry name" value="Hexapep"/>
</dbReference>
<sequence>MVHTIGDTIPIIGKNVFIAWNAEVAGNIILDEGCSVWFSAVLRGDFAPIKVGEGSNIQDGSVLHTDENIPCTVGKYVTIGHRVILHSCTVSDGCLIGMGSVLLGNAHIGEYSIVGAGSLVPRGKIFPPRSLIMGSPARRIRDVTDEEIADLKRNAEIYVKTAAEAAKNYRKLETE</sequence>
<name>A0A7T7XN63_9SPIR</name>
<evidence type="ECO:0000313" key="3">
    <source>
        <dbReference type="Proteomes" id="UP000595917"/>
    </source>
</evidence>
<protein>
    <submittedName>
        <fullName evidence="2">Gamma carbonic anhydrase family protein</fullName>
    </submittedName>
</protein>
<gene>
    <name evidence="2" type="ORF">JFL75_00315</name>
</gene>
<dbReference type="InterPro" id="IPR050484">
    <property type="entry name" value="Transf_Hexapept/Carb_Anhydrase"/>
</dbReference>
<accession>A0A7T7XN63</accession>
<dbReference type="CDD" id="cd04645">
    <property type="entry name" value="LbH_gamma_CA_like"/>
    <property type="match status" value="1"/>
</dbReference>
<dbReference type="Pfam" id="PF00132">
    <property type="entry name" value="Hexapep"/>
    <property type="match status" value="1"/>
</dbReference>
<dbReference type="PANTHER" id="PTHR13061">
    <property type="entry name" value="DYNACTIN SUBUNIT P25"/>
    <property type="match status" value="1"/>
</dbReference>
<organism evidence="2 3">
    <name type="scientific">Breznakiella homolactica</name>
    <dbReference type="NCBI Taxonomy" id="2798577"/>
    <lineage>
        <taxon>Bacteria</taxon>
        <taxon>Pseudomonadati</taxon>
        <taxon>Spirochaetota</taxon>
        <taxon>Spirochaetia</taxon>
        <taxon>Spirochaetales</taxon>
        <taxon>Breznakiellaceae</taxon>
        <taxon>Breznakiella</taxon>
    </lineage>
</organism>
<dbReference type="InterPro" id="IPR047324">
    <property type="entry name" value="LbH_gamma_CA-like"/>
</dbReference>
<feature type="coiled-coil region" evidence="1">
    <location>
        <begin position="148"/>
        <end position="175"/>
    </location>
</feature>
<dbReference type="AlphaFoldDB" id="A0A7T7XN63"/>
<dbReference type="SUPFAM" id="SSF51161">
    <property type="entry name" value="Trimeric LpxA-like enzymes"/>
    <property type="match status" value="1"/>
</dbReference>
<dbReference type="InterPro" id="IPR011004">
    <property type="entry name" value="Trimer_LpxA-like_sf"/>
</dbReference>
<evidence type="ECO:0000256" key="1">
    <source>
        <dbReference type="SAM" id="Coils"/>
    </source>
</evidence>
<evidence type="ECO:0000313" key="2">
    <source>
        <dbReference type="EMBL" id="QQO09401.1"/>
    </source>
</evidence>
<dbReference type="PANTHER" id="PTHR13061:SF29">
    <property type="entry name" value="GAMMA CARBONIC ANHYDRASE-LIKE 1, MITOCHONDRIAL-RELATED"/>
    <property type="match status" value="1"/>
</dbReference>
<reference evidence="2" key="1">
    <citation type="submission" date="2021-01" db="EMBL/GenBank/DDBJ databases">
        <title>Description of Breznakiella homolactica.</title>
        <authorList>
            <person name="Song Y."/>
            <person name="Brune A."/>
        </authorList>
    </citation>
    <scope>NUCLEOTIDE SEQUENCE</scope>
    <source>
        <strain evidence="2">RmG30</strain>
    </source>
</reference>
<dbReference type="EMBL" id="CP067089">
    <property type="protein sequence ID" value="QQO09401.1"/>
    <property type="molecule type" value="Genomic_DNA"/>
</dbReference>
<dbReference type="Proteomes" id="UP000595917">
    <property type="component" value="Chromosome"/>
</dbReference>
<dbReference type="Gene3D" id="2.160.10.10">
    <property type="entry name" value="Hexapeptide repeat proteins"/>
    <property type="match status" value="1"/>
</dbReference>
<proteinExistence type="predicted"/>
<dbReference type="KEGG" id="bhc:JFL75_00315"/>
<dbReference type="RefSeq" id="WP_215626704.1">
    <property type="nucleotide sequence ID" value="NZ_CP067089.2"/>
</dbReference>
<keyword evidence="1" id="KW-0175">Coiled coil</keyword>
<keyword evidence="3" id="KW-1185">Reference proteome</keyword>